<dbReference type="Proteomes" id="UP000009022">
    <property type="component" value="Unassembled WGS sequence"/>
</dbReference>
<dbReference type="InterPro" id="IPR027417">
    <property type="entry name" value="P-loop_NTPase"/>
</dbReference>
<feature type="domain" description="Nuclear mitotic apparatus protein 1 N-terminal hook" evidence="9">
    <location>
        <begin position="7"/>
        <end position="112"/>
    </location>
</feature>
<evidence type="ECO:0000256" key="3">
    <source>
        <dbReference type="ARBA" id="ARBA00022741"/>
    </source>
</evidence>
<reference evidence="10 11" key="1">
    <citation type="journal article" date="2008" name="Nature">
        <title>The Trichoplax genome and the nature of placozoans.</title>
        <authorList>
            <person name="Srivastava M."/>
            <person name="Begovic E."/>
            <person name="Chapman J."/>
            <person name="Putnam N.H."/>
            <person name="Hellsten U."/>
            <person name="Kawashima T."/>
            <person name="Kuo A."/>
            <person name="Mitros T."/>
            <person name="Salamov A."/>
            <person name="Carpenter M.L."/>
            <person name="Signorovitch A.Y."/>
            <person name="Moreno M.A."/>
            <person name="Kamm K."/>
            <person name="Grimwood J."/>
            <person name="Schmutz J."/>
            <person name="Shapiro H."/>
            <person name="Grigoriev I.V."/>
            <person name="Buss L.W."/>
            <person name="Schierwater B."/>
            <person name="Dellaporta S.L."/>
            <person name="Rokhsar D.S."/>
        </authorList>
    </citation>
    <scope>NUCLEOTIDE SEQUENCE [LARGE SCALE GENOMIC DNA]</scope>
    <source>
        <strain evidence="10 11">Grell-BS-1999</strain>
    </source>
</reference>
<dbReference type="Pfam" id="PF21670">
    <property type="entry name" value="HOOK_N_NuMA"/>
    <property type="match status" value="1"/>
</dbReference>
<evidence type="ECO:0000313" key="11">
    <source>
        <dbReference type="Proteomes" id="UP000009022"/>
    </source>
</evidence>
<keyword evidence="4" id="KW-0378">Hydrolase</keyword>
<keyword evidence="7" id="KW-0539">Nucleus</keyword>
<dbReference type="GO" id="GO:0016887">
    <property type="term" value="F:ATP hydrolysis activity"/>
    <property type="evidence" value="ECO:0007669"/>
    <property type="project" value="InterPro"/>
</dbReference>
<dbReference type="HOGENOM" id="CLU_283913_0_0_1"/>
<keyword evidence="11" id="KW-1185">Reference proteome</keyword>
<feature type="region of interest" description="Disordered" evidence="8">
    <location>
        <begin position="371"/>
        <end position="399"/>
    </location>
</feature>
<dbReference type="InterPro" id="IPR048724">
    <property type="entry name" value="NuMA_N_HOOK"/>
</dbReference>
<dbReference type="KEGG" id="tad:TRIADDRAFT_58308"/>
<dbReference type="GO" id="GO:0003677">
    <property type="term" value="F:DNA binding"/>
    <property type="evidence" value="ECO:0007669"/>
    <property type="project" value="UniProtKB-KW"/>
</dbReference>
<dbReference type="PANTHER" id="PTHR45797">
    <property type="entry name" value="RAD54-LIKE"/>
    <property type="match status" value="1"/>
</dbReference>
<feature type="region of interest" description="Disordered" evidence="8">
    <location>
        <begin position="492"/>
        <end position="541"/>
    </location>
</feature>
<sequence>MNHQVKKHLLKWVNTYHHEDRVTSFRQFANSERLCFVAEKLLHDSEEEDGLDYASLVKLPVRSRFTRIIDYLEDLTYQSFEGVIKLTNLENDELEIAKVVLLLLYAWYLEIKDLSTVNVCEHRNFLLQLGKSIWDQSSKTNLDESYIKELIYRGVVCDEINNNIIMQKLTSQDQDIYRTSDFVMDELQDIDNSTEKLQDIDNGTEKQSFLSEYNELRQYLTKRNNSSKDHLDIYHRYHICKKHRKKLGEKYDDSSIIFDESNDDDDDNYDERFTLYHRELLESSHTTEKSMLPSSKRIQTNTALCYSDPEVIRSNEISISCKFKPSSGSSVIEQMQSQCKNEGNSTSNISLFTILDNDDLLSNGSILFPSNGSFGNKPSQEQSKSQDINQRSNISGAGSSAIFTDNPIFDTRNKTIPKGSYHEASLKNKMPSLQGLNKESNISNMTLPVMEQPASKSNKINSSNNKSPLSLSLSPTINSVKSDLKFKSSFTPIQSDTKNQSTSVTASGNGGKIVHRRNSSPCKPIGSTTRKRKRTDSRAKSVDQMDKIVDSAHKFLDNQIIRRQRDLDRKASSKVLYDSSDNVTNIILSDENTIPTNLATQLCRYQAECVIDIYHACVYKKQGCVFIYPEELGRYLPTLTFLTSYKGKCLLLSSKKKLNRWFHEYKRRKRDWTDLKLYYLRPNSDKKDNYATIQKDNYATIKQWKQISGVLLLSYNTYSELLHSKSQQLQEMKNCLQSPGSDLVICDDDFLPEQRWTAIFDLVSKVNTRQRVFLADIYGDDITKFSTMVALVNPTHNSIHRVQNNIIDALKVHNSNDAREDLLLDYFIKVYSVTDTQYRIHRKIEHVVFLRLNDEQTQLYNDVLNRPSITGQEADADIQKWYRNLYSIWLTASTPKVQNNQLATSPDIAGLCSKYLILDCLIQLCLSSSEKIVVVYNFCLQDDNVLSIFEMILSKINGLDKHQYLIIGQKTTQNSNENAMKLYKGQSVLFIPLEEIQNKDINLTEVDRIVFWDYYIYDDQKVITKAYASKRSKILKVTRLIIHLNMAKMFIEDKRTNDTVLKECLAKEEFSSWIVDMVLLERHTANGKDMDHLVLN</sequence>
<evidence type="ECO:0000256" key="6">
    <source>
        <dbReference type="ARBA" id="ARBA00023125"/>
    </source>
</evidence>
<keyword evidence="6" id="KW-0238">DNA-binding</keyword>
<keyword evidence="3" id="KW-0547">Nucleotide-binding</keyword>
<feature type="compositionally biased region" description="Low complexity" evidence="8">
    <location>
        <begin position="455"/>
        <end position="473"/>
    </location>
</feature>
<evidence type="ECO:0000256" key="2">
    <source>
        <dbReference type="ARBA" id="ARBA00007025"/>
    </source>
</evidence>
<name>B3S1J1_TRIAD</name>
<evidence type="ECO:0000313" key="10">
    <source>
        <dbReference type="EMBL" id="EDV23552.1"/>
    </source>
</evidence>
<dbReference type="CTD" id="6755358"/>
<feature type="region of interest" description="Disordered" evidence="8">
    <location>
        <begin position="454"/>
        <end position="473"/>
    </location>
</feature>
<protein>
    <recommendedName>
        <fullName evidence="9">Nuclear mitotic apparatus protein 1 N-terminal hook domain-containing protein</fullName>
    </recommendedName>
</protein>
<evidence type="ECO:0000256" key="8">
    <source>
        <dbReference type="SAM" id="MobiDB-lite"/>
    </source>
</evidence>
<dbReference type="GO" id="GO:0005634">
    <property type="term" value="C:nucleus"/>
    <property type="evidence" value="ECO:0007669"/>
    <property type="project" value="UniProtKB-SubCell"/>
</dbReference>
<dbReference type="PANTHER" id="PTHR45797:SF1">
    <property type="entry name" value="HELICASE ARIP4"/>
    <property type="match status" value="1"/>
</dbReference>
<proteinExistence type="inferred from homology"/>
<comment type="subcellular location">
    <subcellularLocation>
        <location evidence="1">Nucleus</location>
    </subcellularLocation>
</comment>
<evidence type="ECO:0000256" key="4">
    <source>
        <dbReference type="ARBA" id="ARBA00022806"/>
    </source>
</evidence>
<comment type="similarity">
    <text evidence="2">Belongs to the SNF2/RAD54 helicase family.</text>
</comment>
<dbReference type="GO" id="GO:0005524">
    <property type="term" value="F:ATP binding"/>
    <property type="evidence" value="ECO:0007669"/>
    <property type="project" value="UniProtKB-KW"/>
</dbReference>
<dbReference type="GO" id="GO:0004386">
    <property type="term" value="F:helicase activity"/>
    <property type="evidence" value="ECO:0007669"/>
    <property type="project" value="UniProtKB-KW"/>
</dbReference>
<dbReference type="InterPro" id="IPR044574">
    <property type="entry name" value="ARIP4-like"/>
</dbReference>
<evidence type="ECO:0000256" key="7">
    <source>
        <dbReference type="ARBA" id="ARBA00023242"/>
    </source>
</evidence>
<dbReference type="Gene3D" id="3.40.50.300">
    <property type="entry name" value="P-loop containing nucleotide triphosphate hydrolases"/>
    <property type="match status" value="1"/>
</dbReference>
<gene>
    <name evidence="10" type="ORF">TRIADDRAFT_58308</name>
</gene>
<evidence type="ECO:0000256" key="5">
    <source>
        <dbReference type="ARBA" id="ARBA00022840"/>
    </source>
</evidence>
<evidence type="ECO:0000256" key="1">
    <source>
        <dbReference type="ARBA" id="ARBA00004123"/>
    </source>
</evidence>
<dbReference type="GeneID" id="6755358"/>
<organism evidence="10 11">
    <name type="scientific">Trichoplax adhaerens</name>
    <name type="common">Trichoplax reptans</name>
    <dbReference type="NCBI Taxonomy" id="10228"/>
    <lineage>
        <taxon>Eukaryota</taxon>
        <taxon>Metazoa</taxon>
        <taxon>Placozoa</taxon>
        <taxon>Uniplacotomia</taxon>
        <taxon>Trichoplacea</taxon>
        <taxon>Trichoplacidae</taxon>
        <taxon>Trichoplax</taxon>
    </lineage>
</organism>
<keyword evidence="4" id="KW-0347">Helicase</keyword>
<evidence type="ECO:0000259" key="9">
    <source>
        <dbReference type="Pfam" id="PF21670"/>
    </source>
</evidence>
<dbReference type="EMBL" id="DS985247">
    <property type="protein sequence ID" value="EDV23552.1"/>
    <property type="molecule type" value="Genomic_DNA"/>
</dbReference>
<feature type="compositionally biased region" description="Polar residues" evidence="8">
    <location>
        <begin position="492"/>
        <end position="507"/>
    </location>
</feature>
<keyword evidence="5" id="KW-0067">ATP-binding</keyword>
<dbReference type="AlphaFoldDB" id="B3S1J1"/>
<dbReference type="InParanoid" id="B3S1J1"/>
<accession>B3S1J1</accession>
<dbReference type="STRING" id="10228.B3S1J1"/>
<dbReference type="RefSeq" id="XP_002114462.1">
    <property type="nucleotide sequence ID" value="XM_002114426.1"/>
</dbReference>